<dbReference type="KEGG" id="nfl:COO91_10794"/>
<feature type="region of interest" description="Disordered" evidence="1">
    <location>
        <begin position="1"/>
        <end position="21"/>
    </location>
</feature>
<dbReference type="Proteomes" id="UP000232003">
    <property type="component" value="Plasmid pNFSY08"/>
</dbReference>
<proteinExistence type="predicted"/>
<dbReference type="AlphaFoldDB" id="A0A2K8TA33"/>
<evidence type="ECO:0000313" key="3">
    <source>
        <dbReference type="Proteomes" id="UP000232003"/>
    </source>
</evidence>
<feature type="compositionally biased region" description="Polar residues" evidence="1">
    <location>
        <begin position="1"/>
        <end position="12"/>
    </location>
</feature>
<evidence type="ECO:0000256" key="1">
    <source>
        <dbReference type="SAM" id="MobiDB-lite"/>
    </source>
</evidence>
<dbReference type="EMBL" id="CP024793">
    <property type="protein sequence ID" value="AUB44558.1"/>
    <property type="molecule type" value="Genomic_DNA"/>
</dbReference>
<geneLocation type="plasmid" evidence="3">
    <name>pnfsy08</name>
</geneLocation>
<sequence length="43" mass="5057">MLWQATTSISTQIKRRSQRSGQLLRSPFYPKGILKLCHKQQQL</sequence>
<evidence type="ECO:0000313" key="2">
    <source>
        <dbReference type="EMBL" id="AUB44558.1"/>
    </source>
</evidence>
<protein>
    <submittedName>
        <fullName evidence="2">Uncharacterized protein</fullName>
    </submittedName>
</protein>
<gene>
    <name evidence="2" type="ORF">COO91_10794</name>
</gene>
<keyword evidence="2" id="KW-0614">Plasmid</keyword>
<accession>A0A2K8TA33</accession>
<name>A0A2K8TA33_9NOSO</name>
<keyword evidence="3" id="KW-1185">Reference proteome</keyword>
<organism evidence="2 3">
    <name type="scientific">Nostoc flagelliforme CCNUN1</name>
    <dbReference type="NCBI Taxonomy" id="2038116"/>
    <lineage>
        <taxon>Bacteria</taxon>
        <taxon>Bacillati</taxon>
        <taxon>Cyanobacteriota</taxon>
        <taxon>Cyanophyceae</taxon>
        <taxon>Nostocales</taxon>
        <taxon>Nostocaceae</taxon>
        <taxon>Nostoc</taxon>
    </lineage>
</organism>
<reference evidence="2 3" key="1">
    <citation type="submission" date="2017-11" db="EMBL/GenBank/DDBJ databases">
        <title>Complete genome of a free-living desiccation-tolerant cyanobacterium and its photosynthetic adaptation to extreme terrestrial habitat.</title>
        <authorList>
            <person name="Shang J."/>
        </authorList>
    </citation>
    <scope>NUCLEOTIDE SEQUENCE [LARGE SCALE GENOMIC DNA]</scope>
    <source>
        <strain evidence="2 3">CCNUN1</strain>
        <plasmid evidence="3">pnfsy08</plasmid>
    </source>
</reference>